<keyword evidence="1" id="KW-1133">Transmembrane helix</keyword>
<evidence type="ECO:0000313" key="2">
    <source>
        <dbReference type="EMBL" id="OHA61876.1"/>
    </source>
</evidence>
<protein>
    <recommendedName>
        <fullName evidence="4">PPM-type phosphatase domain-containing protein</fullName>
    </recommendedName>
</protein>
<feature type="transmembrane region" description="Helical" evidence="1">
    <location>
        <begin position="298"/>
        <end position="315"/>
    </location>
</feature>
<keyword evidence="1" id="KW-0812">Transmembrane</keyword>
<evidence type="ECO:0008006" key="4">
    <source>
        <dbReference type="Google" id="ProtNLM"/>
    </source>
</evidence>
<evidence type="ECO:0000313" key="3">
    <source>
        <dbReference type="Proteomes" id="UP000179245"/>
    </source>
</evidence>
<accession>A0A1G2QMZ1</accession>
<dbReference type="AlphaFoldDB" id="A0A1G2QMZ1"/>
<organism evidence="2 3">
    <name type="scientific">Candidatus Wildermuthbacteria bacterium GWA2_46_15</name>
    <dbReference type="NCBI Taxonomy" id="1802443"/>
    <lineage>
        <taxon>Bacteria</taxon>
        <taxon>Candidatus Wildermuthiibacteriota</taxon>
    </lineage>
</organism>
<evidence type="ECO:0000256" key="1">
    <source>
        <dbReference type="SAM" id="Phobius"/>
    </source>
</evidence>
<dbReference type="STRING" id="1802443.A2117_01790"/>
<dbReference type="EMBL" id="MHTO01000027">
    <property type="protein sequence ID" value="OHA61876.1"/>
    <property type="molecule type" value="Genomic_DNA"/>
</dbReference>
<proteinExistence type="predicted"/>
<gene>
    <name evidence="2" type="ORF">A2117_01790</name>
</gene>
<dbReference type="Proteomes" id="UP000179245">
    <property type="component" value="Unassembled WGS sequence"/>
</dbReference>
<comment type="caution">
    <text evidence="2">The sequence shown here is derived from an EMBL/GenBank/DDBJ whole genome shotgun (WGS) entry which is preliminary data.</text>
</comment>
<reference evidence="2 3" key="1">
    <citation type="journal article" date="2016" name="Nat. Commun.">
        <title>Thousands of microbial genomes shed light on interconnected biogeochemical processes in an aquifer system.</title>
        <authorList>
            <person name="Anantharaman K."/>
            <person name="Brown C.T."/>
            <person name="Hug L.A."/>
            <person name="Sharon I."/>
            <person name="Castelle C.J."/>
            <person name="Probst A.J."/>
            <person name="Thomas B.C."/>
            <person name="Singh A."/>
            <person name="Wilkins M.J."/>
            <person name="Karaoz U."/>
            <person name="Brodie E.L."/>
            <person name="Williams K.H."/>
            <person name="Hubbard S.S."/>
            <person name="Banfield J.F."/>
        </authorList>
    </citation>
    <scope>NUCLEOTIDE SEQUENCE [LARGE SCALE GENOMIC DNA]</scope>
</reference>
<name>A0A1G2QMZ1_9BACT</name>
<sequence>MKIFEFHFNPGAKPDLIFDSFCYEPGNSQEQKLGSLYIIGELKNALPQDSRLINNLAFLLKREYYSGSLPEAALKKALKKANDFLSEKTKLGNVSWLGNLSLTVISLHDLDLIFSKDGKTKVFLLRPGHITDIGKTLEIEEFEPYPLKIFTNIVGGKFLENDKIIILTEEVFEFFSKTALLEKISLAPDQKALKELFQNKEKEFSSLRGICFLLFLTKEISPKSELIFKKMATPLSLKDVFSPARRFFSTFCQIFSKLDFSIKLLNGMSLPKINWPQLKVSDFKLSLDWENKEARRNLLLIFILVSFLILGFLFAQRDEETKASLSRDRLISLQEKVVKAQGYLALSQNEKADNLFKEAFEDILPLSSENSPVSKEALALQSLIEKNLVGLSKLEELPDPQLLFSFTDSDFIPQYLVVLDKALYFFSPYEKKIAKLASNHELKMISVDEGFSFGVPGNNEIILFTKPNKVSFLADDKVEAAFSLKLPDAETSFAGLSSFKGSLYFLEKGTGKVFKYQYPLTINREEPQSWIRAGERKPLAARSIGVTGSVFILGEDNSIWEYQAGQLKKTMSLSVFPFPKRLMKLVIWPPFLGFTILEPSEKRVILINQSGSLIRQFRSEKFLGLKDAAFSSDGKFLYLLSGLDVYQLEL</sequence>
<keyword evidence="1" id="KW-0472">Membrane</keyword>